<evidence type="ECO:0000256" key="5">
    <source>
        <dbReference type="ARBA" id="ARBA00023002"/>
    </source>
</evidence>
<dbReference type="AlphaFoldDB" id="A0A1M4V446"/>
<keyword evidence="4 9" id="KW-0521">NADP</keyword>
<dbReference type="FunFam" id="3.40.50.720:FF:000045">
    <property type="entry name" value="1-deoxy-D-xylulose 5-phosphate reductoisomerase"/>
    <property type="match status" value="1"/>
</dbReference>
<comment type="cofactor">
    <cofactor evidence="9">
        <name>Mg(2+)</name>
        <dbReference type="ChEBI" id="CHEBI:18420"/>
    </cofactor>
    <cofactor evidence="9">
        <name>Mn(2+)</name>
        <dbReference type="ChEBI" id="CHEBI:29035"/>
    </cofactor>
</comment>
<dbReference type="PIRSF" id="PIRSF006205">
    <property type="entry name" value="Dxp_reductismrs"/>
    <property type="match status" value="1"/>
</dbReference>
<evidence type="ECO:0000256" key="1">
    <source>
        <dbReference type="ARBA" id="ARBA00005094"/>
    </source>
</evidence>
<evidence type="ECO:0000256" key="8">
    <source>
        <dbReference type="ARBA" id="ARBA00048543"/>
    </source>
</evidence>
<feature type="binding site" evidence="9">
    <location>
        <position position="11"/>
    </location>
    <ligand>
        <name>NADPH</name>
        <dbReference type="ChEBI" id="CHEBI:57783"/>
    </ligand>
</feature>
<feature type="binding site" evidence="9">
    <location>
        <position position="209"/>
    </location>
    <ligand>
        <name>1-deoxy-D-xylulose 5-phosphate</name>
        <dbReference type="ChEBI" id="CHEBI:57792"/>
    </ligand>
</feature>
<feature type="binding site" evidence="9">
    <location>
        <position position="123"/>
    </location>
    <ligand>
        <name>NADPH</name>
        <dbReference type="ChEBI" id="CHEBI:57783"/>
    </ligand>
</feature>
<dbReference type="NCBIfam" id="NF009114">
    <property type="entry name" value="PRK12464.1"/>
    <property type="match status" value="1"/>
</dbReference>
<feature type="binding site" evidence="9">
    <location>
        <position position="148"/>
    </location>
    <ligand>
        <name>1-deoxy-D-xylulose 5-phosphate</name>
        <dbReference type="ChEBI" id="CHEBI:57792"/>
    </ligand>
</feature>
<dbReference type="Pfam" id="PF13288">
    <property type="entry name" value="DXPR_C"/>
    <property type="match status" value="1"/>
</dbReference>
<feature type="domain" description="1-deoxy-D-xylulose 5-phosphate reductoisomerase N-terminal" evidence="10">
    <location>
        <begin position="4"/>
        <end position="129"/>
    </location>
</feature>
<feature type="binding site" evidence="9">
    <location>
        <position position="38"/>
    </location>
    <ligand>
        <name>NADPH</name>
        <dbReference type="ChEBI" id="CHEBI:57783"/>
    </ligand>
</feature>
<feature type="binding site" evidence="9">
    <location>
        <position position="214"/>
    </location>
    <ligand>
        <name>1-deoxy-D-xylulose 5-phosphate</name>
        <dbReference type="ChEBI" id="CHEBI:57792"/>
    </ligand>
</feature>
<evidence type="ECO:0000313" key="14">
    <source>
        <dbReference type="Proteomes" id="UP000184251"/>
    </source>
</evidence>
<feature type="binding site" evidence="9">
    <location>
        <position position="149"/>
    </location>
    <ligand>
        <name>1-deoxy-D-xylulose 5-phosphate</name>
        <dbReference type="ChEBI" id="CHEBI:57792"/>
    </ligand>
</feature>
<feature type="domain" description="1-deoxy-D-xylulose 5-phosphate reductoisomerase C-terminal" evidence="11">
    <location>
        <begin position="143"/>
        <end position="226"/>
    </location>
</feature>
<proteinExistence type="inferred from homology"/>
<dbReference type="EC" id="1.1.1.267" evidence="9"/>
<keyword evidence="3 9" id="KW-0479">Metal-binding</keyword>
<feature type="binding site" evidence="9">
    <location>
        <position position="147"/>
    </location>
    <ligand>
        <name>Mn(2+)</name>
        <dbReference type="ChEBI" id="CHEBI:29035"/>
    </ligand>
</feature>
<organism evidence="13 14">
    <name type="scientific">Alkalibacter saccharofermentans DSM 14828</name>
    <dbReference type="NCBI Taxonomy" id="1120975"/>
    <lineage>
        <taxon>Bacteria</taxon>
        <taxon>Bacillati</taxon>
        <taxon>Bacillota</taxon>
        <taxon>Clostridia</taxon>
        <taxon>Eubacteriales</taxon>
        <taxon>Eubacteriaceae</taxon>
        <taxon>Alkalibacter</taxon>
    </lineage>
</organism>
<keyword evidence="9" id="KW-0460">Magnesium</keyword>
<dbReference type="Proteomes" id="UP000184251">
    <property type="component" value="Unassembled WGS sequence"/>
</dbReference>
<dbReference type="InterPro" id="IPR036169">
    <property type="entry name" value="DXPR_C_sf"/>
</dbReference>
<dbReference type="GO" id="GO:0030145">
    <property type="term" value="F:manganese ion binding"/>
    <property type="evidence" value="ECO:0007669"/>
    <property type="project" value="TreeGrafter"/>
</dbReference>
<feature type="binding site" evidence="9">
    <location>
        <position position="173"/>
    </location>
    <ligand>
        <name>1-deoxy-D-xylulose 5-phosphate</name>
        <dbReference type="ChEBI" id="CHEBI:57792"/>
    </ligand>
</feature>
<keyword evidence="7 9" id="KW-0414">Isoprene biosynthesis</keyword>
<dbReference type="HAMAP" id="MF_00183">
    <property type="entry name" value="DXP_reductoisom"/>
    <property type="match status" value="1"/>
</dbReference>
<dbReference type="SUPFAM" id="SSF51735">
    <property type="entry name" value="NAD(P)-binding Rossmann-fold domains"/>
    <property type="match status" value="1"/>
</dbReference>
<feature type="binding site" evidence="9">
    <location>
        <position position="218"/>
    </location>
    <ligand>
        <name>1-deoxy-D-xylulose 5-phosphate</name>
        <dbReference type="ChEBI" id="CHEBI:57792"/>
    </ligand>
</feature>
<dbReference type="OrthoDB" id="9806546at2"/>
<dbReference type="GO" id="GO:0070402">
    <property type="term" value="F:NADPH binding"/>
    <property type="evidence" value="ECO:0007669"/>
    <property type="project" value="InterPro"/>
</dbReference>
<dbReference type="SUPFAM" id="SSF55347">
    <property type="entry name" value="Glyceraldehyde-3-phosphate dehydrogenase-like, C-terminal domain"/>
    <property type="match status" value="1"/>
</dbReference>
<dbReference type="GO" id="GO:0016853">
    <property type="term" value="F:isomerase activity"/>
    <property type="evidence" value="ECO:0007669"/>
    <property type="project" value="UniProtKB-KW"/>
</dbReference>
<feature type="domain" description="DXP reductoisomerase C-terminal" evidence="12">
    <location>
        <begin position="258"/>
        <end position="374"/>
    </location>
</feature>
<reference evidence="13 14" key="1">
    <citation type="submission" date="2016-11" db="EMBL/GenBank/DDBJ databases">
        <authorList>
            <person name="Jaros S."/>
            <person name="Januszkiewicz K."/>
            <person name="Wedrychowicz H."/>
        </authorList>
    </citation>
    <scope>NUCLEOTIDE SEQUENCE [LARGE SCALE GENOMIC DNA]</scope>
    <source>
        <strain evidence="13 14">DSM 14828</strain>
    </source>
</reference>
<evidence type="ECO:0000259" key="10">
    <source>
        <dbReference type="Pfam" id="PF02670"/>
    </source>
</evidence>
<feature type="binding site" evidence="9">
    <location>
        <position position="12"/>
    </location>
    <ligand>
        <name>NADPH</name>
        <dbReference type="ChEBI" id="CHEBI:57783"/>
    </ligand>
</feature>
<dbReference type="SUPFAM" id="SSF69055">
    <property type="entry name" value="1-deoxy-D-xylulose-5-phosphate reductoisomerase, C-terminal domain"/>
    <property type="match status" value="1"/>
</dbReference>
<dbReference type="NCBIfam" id="TIGR00243">
    <property type="entry name" value="Dxr"/>
    <property type="match status" value="1"/>
</dbReference>
<dbReference type="RefSeq" id="WP_073269892.1">
    <property type="nucleotide sequence ID" value="NZ_FQTU01000004.1"/>
</dbReference>
<evidence type="ECO:0000256" key="7">
    <source>
        <dbReference type="ARBA" id="ARBA00023229"/>
    </source>
</evidence>
<feature type="binding site" evidence="9">
    <location>
        <position position="218"/>
    </location>
    <ligand>
        <name>Mn(2+)</name>
        <dbReference type="ChEBI" id="CHEBI:29035"/>
    </ligand>
</feature>
<dbReference type="InterPro" id="IPR003821">
    <property type="entry name" value="DXP_reductoisomerase"/>
</dbReference>
<comment type="pathway">
    <text evidence="1 9">Isoprenoid biosynthesis; isopentenyl diphosphate biosynthesis via DXP pathway; isopentenyl diphosphate from 1-deoxy-D-xylulose 5-phosphate: step 1/6.</text>
</comment>
<sequence length="384" mass="42214">MIKISILGSTGSIGTQTLDVVRNHGDKISVVAITGNENIDLLEKQALEFQPEIVAVWDEKKAGELRKRLQGKCEVLEGLEGLSAAAAWDSAQRVVTAIPGMAGLIPTIEAIKKGKDIALANKETLVAGGSVVMNLAKAQGVELYPVDSEHSAIFQCLIGNQRKYLSKISLTASGGPFRDYDIKQLEGVTVEQALKHPNWSMGKKVTIDSSTLMNKGLEVIEAKWLFDLKTAEIDVIIHPQSIIHSLVEFKDHSSMAQLGEPDMRVAIQLALLYPERHENNTKSLNLAEIGTLEFRKPDVNKFRCLKLAYDALEAGGSMPVVLNGANEIMVDKFLNKEISFLDIPKIIESVMNLHVPIREPGLEEILEIDRWARKHAKEKAGIIS</sequence>
<name>A0A1M4V446_9FIRM</name>
<evidence type="ECO:0000313" key="13">
    <source>
        <dbReference type="EMBL" id="SHE63658.1"/>
    </source>
</evidence>
<feature type="binding site" evidence="9">
    <location>
        <position position="13"/>
    </location>
    <ligand>
        <name>NADPH</name>
        <dbReference type="ChEBI" id="CHEBI:57783"/>
    </ligand>
</feature>
<comment type="similarity">
    <text evidence="2 9">Belongs to the DXR family.</text>
</comment>
<dbReference type="InterPro" id="IPR026877">
    <property type="entry name" value="DXPR_C"/>
</dbReference>
<keyword evidence="5 9" id="KW-0560">Oxidoreductase</keyword>
<dbReference type="UniPathway" id="UPA00056">
    <property type="reaction ID" value="UER00092"/>
</dbReference>
<dbReference type="Pfam" id="PF08436">
    <property type="entry name" value="DXP_redisom_C"/>
    <property type="match status" value="1"/>
</dbReference>
<accession>A0A1M4V446</accession>
<dbReference type="EMBL" id="FQTU01000004">
    <property type="protein sequence ID" value="SHE63658.1"/>
    <property type="molecule type" value="Genomic_DNA"/>
</dbReference>
<dbReference type="Pfam" id="PF02670">
    <property type="entry name" value="DXP_reductoisom"/>
    <property type="match status" value="1"/>
</dbReference>
<feature type="binding site" evidence="9">
    <location>
        <position position="202"/>
    </location>
    <ligand>
        <name>NADPH</name>
        <dbReference type="ChEBI" id="CHEBI:57783"/>
    </ligand>
</feature>
<dbReference type="PANTHER" id="PTHR30525">
    <property type="entry name" value="1-DEOXY-D-XYLULOSE 5-PHOSPHATE REDUCTOISOMERASE"/>
    <property type="match status" value="1"/>
</dbReference>
<keyword evidence="6 9" id="KW-0464">Manganese</keyword>
<comment type="function">
    <text evidence="9">Catalyzes the NADPH-dependent rearrangement and reduction of 1-deoxy-D-xylulose-5-phosphate (DXP) to 2-C-methyl-D-erythritol 4-phosphate (MEP).</text>
</comment>
<comment type="catalytic activity">
    <reaction evidence="8">
        <text>2-C-methyl-D-erythritol 4-phosphate + NADP(+) = 1-deoxy-D-xylulose 5-phosphate + NADPH + H(+)</text>
        <dbReference type="Rhea" id="RHEA:13717"/>
        <dbReference type="ChEBI" id="CHEBI:15378"/>
        <dbReference type="ChEBI" id="CHEBI:57783"/>
        <dbReference type="ChEBI" id="CHEBI:57792"/>
        <dbReference type="ChEBI" id="CHEBI:58262"/>
        <dbReference type="ChEBI" id="CHEBI:58349"/>
        <dbReference type="EC" id="1.1.1.267"/>
    </reaction>
    <physiologicalReaction direction="right-to-left" evidence="8">
        <dbReference type="Rhea" id="RHEA:13719"/>
    </physiologicalReaction>
</comment>
<feature type="binding site" evidence="9">
    <location>
        <position position="10"/>
    </location>
    <ligand>
        <name>NADPH</name>
        <dbReference type="ChEBI" id="CHEBI:57783"/>
    </ligand>
</feature>
<evidence type="ECO:0000259" key="12">
    <source>
        <dbReference type="Pfam" id="PF13288"/>
    </source>
</evidence>
<keyword evidence="13" id="KW-0413">Isomerase</keyword>
<feature type="binding site" evidence="9">
    <location>
        <position position="149"/>
    </location>
    <ligand>
        <name>Mn(2+)</name>
        <dbReference type="ChEBI" id="CHEBI:29035"/>
    </ligand>
</feature>
<dbReference type="GO" id="GO:0051484">
    <property type="term" value="P:isopentenyl diphosphate biosynthetic process, methylerythritol 4-phosphate pathway involved in terpenoid biosynthetic process"/>
    <property type="evidence" value="ECO:0007669"/>
    <property type="project" value="UniProtKB-ARBA"/>
</dbReference>
<dbReference type="InterPro" id="IPR036291">
    <property type="entry name" value="NAD(P)-bd_dom_sf"/>
</dbReference>
<gene>
    <name evidence="9" type="primary">dxr</name>
    <name evidence="13" type="ORF">SAMN02746064_00910</name>
</gene>
<dbReference type="Gene3D" id="3.40.50.720">
    <property type="entry name" value="NAD(P)-binding Rossmann-like Domain"/>
    <property type="match status" value="1"/>
</dbReference>
<feature type="binding site" evidence="9">
    <location>
        <position position="215"/>
    </location>
    <ligand>
        <name>1-deoxy-D-xylulose 5-phosphate</name>
        <dbReference type="ChEBI" id="CHEBI:57792"/>
    </ligand>
</feature>
<dbReference type="Gene3D" id="1.10.1740.10">
    <property type="match status" value="1"/>
</dbReference>
<evidence type="ECO:0000256" key="9">
    <source>
        <dbReference type="HAMAP-Rule" id="MF_00183"/>
    </source>
</evidence>
<evidence type="ECO:0000256" key="4">
    <source>
        <dbReference type="ARBA" id="ARBA00022857"/>
    </source>
</evidence>
<dbReference type="InterPro" id="IPR013644">
    <property type="entry name" value="DXP_reductoisomerase_C"/>
</dbReference>
<dbReference type="InterPro" id="IPR013512">
    <property type="entry name" value="DXP_reductoisomerase_N"/>
</dbReference>
<evidence type="ECO:0000256" key="6">
    <source>
        <dbReference type="ARBA" id="ARBA00023211"/>
    </source>
</evidence>
<feature type="binding site" evidence="9">
    <location>
        <position position="196"/>
    </location>
    <ligand>
        <name>1-deoxy-D-xylulose 5-phosphate</name>
        <dbReference type="ChEBI" id="CHEBI:57792"/>
    </ligand>
</feature>
<evidence type="ECO:0000256" key="2">
    <source>
        <dbReference type="ARBA" id="ARBA00006825"/>
    </source>
</evidence>
<protein>
    <recommendedName>
        <fullName evidence="9">1-deoxy-D-xylulose 5-phosphate reductoisomerase</fullName>
        <shortName evidence="9">DXP reductoisomerase</shortName>
        <ecNumber evidence="9">1.1.1.267</ecNumber>
    </recommendedName>
    <alternativeName>
        <fullName evidence="9">1-deoxyxylulose-5-phosphate reductoisomerase</fullName>
    </alternativeName>
    <alternativeName>
        <fullName evidence="9">2-C-methyl-D-erythritol 4-phosphate synthase</fullName>
    </alternativeName>
</protein>
<evidence type="ECO:0000259" key="11">
    <source>
        <dbReference type="Pfam" id="PF08436"/>
    </source>
</evidence>
<evidence type="ECO:0000256" key="3">
    <source>
        <dbReference type="ARBA" id="ARBA00022723"/>
    </source>
</evidence>
<feature type="binding site" evidence="9">
    <location>
        <position position="121"/>
    </location>
    <ligand>
        <name>NADPH</name>
        <dbReference type="ChEBI" id="CHEBI:57783"/>
    </ligand>
</feature>
<dbReference type="PANTHER" id="PTHR30525:SF0">
    <property type="entry name" value="1-DEOXY-D-XYLULOSE 5-PHOSPHATE REDUCTOISOMERASE, CHLOROPLASTIC"/>
    <property type="match status" value="1"/>
</dbReference>
<keyword evidence="14" id="KW-1185">Reference proteome</keyword>
<dbReference type="GO" id="GO:0030604">
    <property type="term" value="F:1-deoxy-D-xylulose-5-phosphate reductoisomerase activity"/>
    <property type="evidence" value="ECO:0007669"/>
    <property type="project" value="UniProtKB-UniRule"/>
</dbReference>
<dbReference type="STRING" id="1120975.SAMN02746064_00910"/>
<comment type="caution">
    <text evidence="9">Lacks conserved residue(s) required for the propagation of feature annotation.</text>
</comment>
<feature type="binding site" evidence="9">
    <location>
        <position position="122"/>
    </location>
    <ligand>
        <name>1-deoxy-D-xylulose 5-phosphate</name>
        <dbReference type="ChEBI" id="CHEBI:57792"/>
    </ligand>
</feature>